<proteinExistence type="predicted"/>
<accession>A0A6L6WMN1</accession>
<dbReference type="AlphaFoldDB" id="A0A6L6WMN1"/>
<dbReference type="InterPro" id="IPR013785">
    <property type="entry name" value="Aldolase_TIM"/>
</dbReference>
<dbReference type="Proteomes" id="UP000478892">
    <property type="component" value="Unassembled WGS sequence"/>
</dbReference>
<dbReference type="Gene3D" id="3.20.20.70">
    <property type="entry name" value="Aldolase class I"/>
    <property type="match status" value="1"/>
</dbReference>
<dbReference type="Pfam" id="PF00701">
    <property type="entry name" value="DHDPS"/>
    <property type="match status" value="1"/>
</dbReference>
<dbReference type="InterPro" id="IPR002220">
    <property type="entry name" value="DapA-like"/>
</dbReference>
<dbReference type="EMBL" id="WQLV01000010">
    <property type="protein sequence ID" value="MVO17247.1"/>
    <property type="molecule type" value="Genomic_DNA"/>
</dbReference>
<dbReference type="GO" id="GO:0016829">
    <property type="term" value="F:lyase activity"/>
    <property type="evidence" value="ECO:0007669"/>
    <property type="project" value="UniProtKB-KW"/>
</dbReference>
<sequence length="87" mass="9202">MGKANTVVANGCDGVTLFGTTGEGYGFSLPERHAILTALAEALPDRTKIHAGVLNHSIDDAVKLAQAAFEDGLFSWFGTAFEKLDHP</sequence>
<dbReference type="PRINTS" id="PR00146">
    <property type="entry name" value="DHPICSNTHASE"/>
</dbReference>
<keyword evidence="3" id="KW-1185">Reference proteome</keyword>
<organism evidence="2 3">
    <name type="scientific">Parasedimentitalea huanghaiensis</name>
    <dbReference type="NCBI Taxonomy" id="2682100"/>
    <lineage>
        <taxon>Bacteria</taxon>
        <taxon>Pseudomonadati</taxon>
        <taxon>Pseudomonadota</taxon>
        <taxon>Alphaproteobacteria</taxon>
        <taxon>Rhodobacterales</taxon>
        <taxon>Paracoccaceae</taxon>
        <taxon>Parasedimentitalea</taxon>
    </lineage>
</organism>
<dbReference type="SUPFAM" id="SSF51569">
    <property type="entry name" value="Aldolase"/>
    <property type="match status" value="1"/>
</dbReference>
<name>A0A6L6WMN1_9RHOB</name>
<gene>
    <name evidence="2" type="ORF">GO984_15650</name>
</gene>
<keyword evidence="1" id="KW-0456">Lyase</keyword>
<evidence type="ECO:0000313" key="2">
    <source>
        <dbReference type="EMBL" id="MVO17247.1"/>
    </source>
</evidence>
<comment type="caution">
    <text evidence="2">The sequence shown here is derived from an EMBL/GenBank/DDBJ whole genome shotgun (WGS) entry which is preliminary data.</text>
</comment>
<evidence type="ECO:0000256" key="1">
    <source>
        <dbReference type="ARBA" id="ARBA00023239"/>
    </source>
</evidence>
<evidence type="ECO:0000313" key="3">
    <source>
        <dbReference type="Proteomes" id="UP000478892"/>
    </source>
</evidence>
<reference evidence="2 3" key="1">
    <citation type="submission" date="2019-12" db="EMBL/GenBank/DDBJ databases">
        <authorList>
            <person name="Zhang Y.-J."/>
        </authorList>
    </citation>
    <scope>NUCLEOTIDE SEQUENCE [LARGE SCALE GENOMIC DNA]</scope>
    <source>
        <strain evidence="2 3">CY05</strain>
    </source>
</reference>
<protein>
    <submittedName>
        <fullName evidence="2">Uncharacterized protein</fullName>
    </submittedName>
</protein>